<feature type="compositionally biased region" description="Basic and acidic residues" evidence="1">
    <location>
        <begin position="270"/>
        <end position="281"/>
    </location>
</feature>
<evidence type="ECO:0000256" key="1">
    <source>
        <dbReference type="SAM" id="MobiDB-lite"/>
    </source>
</evidence>
<feature type="region of interest" description="Disordered" evidence="1">
    <location>
        <begin position="269"/>
        <end position="288"/>
    </location>
</feature>
<proteinExistence type="predicted"/>
<name>A0A6J7BY97_9ZZZZ</name>
<dbReference type="PANTHER" id="PTHR11669:SF8">
    <property type="entry name" value="DNA POLYMERASE III SUBUNIT DELTA"/>
    <property type="match status" value="1"/>
</dbReference>
<dbReference type="GO" id="GO:0006261">
    <property type="term" value="P:DNA-templated DNA replication"/>
    <property type="evidence" value="ECO:0007669"/>
    <property type="project" value="TreeGrafter"/>
</dbReference>
<evidence type="ECO:0000313" key="2">
    <source>
        <dbReference type="EMBL" id="CAB4850666.1"/>
    </source>
</evidence>
<dbReference type="EMBL" id="CAFBIY010000061">
    <property type="protein sequence ID" value="CAB4850666.1"/>
    <property type="molecule type" value="Genomic_DNA"/>
</dbReference>
<dbReference type="InterPro" id="IPR050238">
    <property type="entry name" value="DNA_Rep/Repair_Clamp_Loader"/>
</dbReference>
<accession>A0A6J7BY97</accession>
<dbReference type="PANTHER" id="PTHR11669">
    <property type="entry name" value="REPLICATION FACTOR C / DNA POLYMERASE III GAMMA-TAU SUBUNIT"/>
    <property type="match status" value="1"/>
</dbReference>
<dbReference type="AlphaFoldDB" id="A0A6J7BY97"/>
<dbReference type="InterPro" id="IPR027417">
    <property type="entry name" value="P-loop_NTPase"/>
</dbReference>
<reference evidence="2" key="1">
    <citation type="submission" date="2020-05" db="EMBL/GenBank/DDBJ databases">
        <authorList>
            <person name="Chiriac C."/>
            <person name="Salcher M."/>
            <person name="Ghai R."/>
            <person name="Kavagutti S V."/>
        </authorList>
    </citation>
    <scope>NUCLEOTIDE SEQUENCE</scope>
</reference>
<organism evidence="2">
    <name type="scientific">freshwater metagenome</name>
    <dbReference type="NCBI Taxonomy" id="449393"/>
    <lineage>
        <taxon>unclassified sequences</taxon>
        <taxon>metagenomes</taxon>
        <taxon>ecological metagenomes</taxon>
    </lineage>
</organism>
<sequence>MFAEYMRSVWDGVVGQTRAVDQLTRSAVSPVHAYLFVGPPGSTKHEAARAFAALLLTGHDEPDARPARLALAGEHPDVREVERTGARISKDQVSDIIRNASLAPMESNRKVMVLHEFHLLDAEAAARLLKTIEEPPPSTVFIVLADQVPPELVTIASRCVRIDFASISEATIRERLVADGAPAESAAQAAAAAEGNLTRARVLVTDTGLRARRDAFAQVPRRLDGTGATVVALCNELNALIEGAAAPLAERQAEEAAVLEARVAAAGERGSGRKQLEERHKREQRRHRVDELRSGMSVIAGVYRDALVQGRLPRPESGVQAVRRIHTALDALERNPNETLLLQSLLLDLPSI</sequence>
<protein>
    <submittedName>
        <fullName evidence="2">Unannotated protein</fullName>
    </submittedName>
</protein>
<dbReference type="SUPFAM" id="SSF52540">
    <property type="entry name" value="P-loop containing nucleoside triphosphate hydrolases"/>
    <property type="match status" value="1"/>
</dbReference>
<gene>
    <name evidence="2" type="ORF">UFOPK3267_01267</name>
</gene>
<dbReference type="Gene3D" id="3.40.50.300">
    <property type="entry name" value="P-loop containing nucleotide triphosphate hydrolases"/>
    <property type="match status" value="1"/>
</dbReference>
<dbReference type="Pfam" id="PF13177">
    <property type="entry name" value="DNA_pol3_delta2"/>
    <property type="match status" value="1"/>
</dbReference>